<keyword evidence="2" id="KW-1133">Transmembrane helix</keyword>
<dbReference type="InterPro" id="IPR010699">
    <property type="entry name" value="DUF1275"/>
</dbReference>
<evidence type="ECO:0000313" key="4">
    <source>
        <dbReference type="Proteomes" id="UP001219568"/>
    </source>
</evidence>
<proteinExistence type="predicted"/>
<feature type="transmembrane region" description="Helical" evidence="2">
    <location>
        <begin position="283"/>
        <end position="303"/>
    </location>
</feature>
<protein>
    <recommendedName>
        <fullName evidence="5">DUF1275 domain protein</fullName>
    </recommendedName>
</protein>
<dbReference type="Pfam" id="PF06912">
    <property type="entry name" value="DUF1275"/>
    <property type="match status" value="1"/>
</dbReference>
<keyword evidence="4" id="KW-1185">Reference proteome</keyword>
<dbReference type="EMBL" id="JAQJZL010000009">
    <property type="protein sequence ID" value="KAJ6038582.1"/>
    <property type="molecule type" value="Genomic_DNA"/>
</dbReference>
<evidence type="ECO:0000256" key="1">
    <source>
        <dbReference type="SAM" id="MobiDB-lite"/>
    </source>
</evidence>
<accession>A0AAD6N8H0</accession>
<evidence type="ECO:0000256" key="2">
    <source>
        <dbReference type="SAM" id="Phobius"/>
    </source>
</evidence>
<feature type="transmembrane region" description="Helical" evidence="2">
    <location>
        <begin position="195"/>
        <end position="214"/>
    </location>
</feature>
<dbReference type="AlphaFoldDB" id="A0AAD6N8H0"/>
<organism evidence="3 4">
    <name type="scientific">Penicillium canescens</name>
    <dbReference type="NCBI Taxonomy" id="5083"/>
    <lineage>
        <taxon>Eukaryota</taxon>
        <taxon>Fungi</taxon>
        <taxon>Dikarya</taxon>
        <taxon>Ascomycota</taxon>
        <taxon>Pezizomycotina</taxon>
        <taxon>Eurotiomycetes</taxon>
        <taxon>Eurotiomycetidae</taxon>
        <taxon>Eurotiales</taxon>
        <taxon>Aspergillaceae</taxon>
        <taxon>Penicillium</taxon>
    </lineage>
</organism>
<reference evidence="3" key="1">
    <citation type="journal article" date="2023" name="IMA Fungus">
        <title>Comparative genomic study of the Penicillium genus elucidates a diverse pangenome and 15 lateral gene transfer events.</title>
        <authorList>
            <person name="Petersen C."/>
            <person name="Sorensen T."/>
            <person name="Nielsen M.R."/>
            <person name="Sondergaard T.E."/>
            <person name="Sorensen J.L."/>
            <person name="Fitzpatrick D.A."/>
            <person name="Frisvad J.C."/>
            <person name="Nielsen K.L."/>
        </authorList>
    </citation>
    <scope>NUCLEOTIDE SEQUENCE</scope>
    <source>
        <strain evidence="3">IBT 15450</strain>
    </source>
</reference>
<dbReference type="Proteomes" id="UP001219568">
    <property type="component" value="Unassembled WGS sequence"/>
</dbReference>
<keyword evidence="2" id="KW-0812">Transmembrane</keyword>
<evidence type="ECO:0000313" key="3">
    <source>
        <dbReference type="EMBL" id="KAJ6038582.1"/>
    </source>
</evidence>
<feature type="transmembrane region" description="Helical" evidence="2">
    <location>
        <begin position="131"/>
        <end position="152"/>
    </location>
</feature>
<dbReference type="PANTHER" id="PTHR37488:SF6">
    <property type="entry name" value="DUF1275 DOMAIN PROTEIN (AFU_ORTHOLOGUE AFUA_3G07550)"/>
    <property type="match status" value="1"/>
</dbReference>
<feature type="transmembrane region" description="Helical" evidence="2">
    <location>
        <begin position="260"/>
        <end position="277"/>
    </location>
</feature>
<gene>
    <name evidence="3" type="ORF">N7460_008353</name>
</gene>
<dbReference type="PANTHER" id="PTHR37488">
    <property type="entry name" value="DUF1275 DOMAIN-CONTAINING PROTEIN"/>
    <property type="match status" value="1"/>
</dbReference>
<comment type="caution">
    <text evidence="3">The sequence shown here is derived from an EMBL/GenBank/DDBJ whole genome shotgun (WGS) entry which is preliminary data.</text>
</comment>
<name>A0AAD6N8H0_PENCN</name>
<feature type="transmembrane region" description="Helical" evidence="2">
    <location>
        <begin position="164"/>
        <end position="183"/>
    </location>
</feature>
<keyword evidence="2" id="KW-0472">Membrane</keyword>
<evidence type="ECO:0008006" key="5">
    <source>
        <dbReference type="Google" id="ProtNLM"/>
    </source>
</evidence>
<reference evidence="3" key="2">
    <citation type="submission" date="2023-01" db="EMBL/GenBank/DDBJ databases">
        <authorList>
            <person name="Petersen C."/>
        </authorList>
    </citation>
    <scope>NUCLEOTIDE SEQUENCE</scope>
    <source>
        <strain evidence="3">IBT 15450</strain>
    </source>
</reference>
<sequence length="318" mass="34999">MLQDPPPLPKKKRMMKLIDFGARRGSSSPNFDDVERQTPKPLPFTKSPEPSSIKFHAFDRDLPFRHALGDYLLSEIDATWSDLPLIGCGYVSGLIDALSYNAWGNFSNMHTGNTIFVALGVSGKPDSQPMLWAKALVAVAVFLVGNVFFVYGSRYLGPLRRFTLIVSFAIQTALLLGAALLVEEGVVSPSLDRQIPIDWLQVLAISLIAFQAAGQIVASRFLAFTEIPTVVLTVLICDLFVDTKLYRRPWSSNPKRNRRLGAVLSHFLGAMTAGGMAKETGLASGLWLAVALKACITLVWFGWRRKGWEGSHMLSSTQ</sequence>
<feature type="region of interest" description="Disordered" evidence="1">
    <location>
        <begin position="21"/>
        <end position="48"/>
    </location>
</feature>